<organism evidence="1 2">
    <name type="scientific">Hymenobacter cavernae</name>
    <dbReference type="NCBI Taxonomy" id="2044852"/>
    <lineage>
        <taxon>Bacteria</taxon>
        <taxon>Pseudomonadati</taxon>
        <taxon>Bacteroidota</taxon>
        <taxon>Cytophagia</taxon>
        <taxon>Cytophagales</taxon>
        <taxon>Hymenobacteraceae</taxon>
        <taxon>Hymenobacter</taxon>
    </lineage>
</organism>
<dbReference type="Proteomes" id="UP000632273">
    <property type="component" value="Unassembled WGS sequence"/>
</dbReference>
<protein>
    <recommendedName>
        <fullName evidence="3">DNA-binding protein</fullName>
    </recommendedName>
</protein>
<name>A0ABQ1UQE1_9BACT</name>
<evidence type="ECO:0008006" key="3">
    <source>
        <dbReference type="Google" id="ProtNLM"/>
    </source>
</evidence>
<sequence length="57" mass="6797">MEELAKQLQENNKMLHEIAIQLSIIADVLRSEQIRKNRKREAKAEGYRFNKVTKHFT</sequence>
<accession>A0ABQ1UQE1</accession>
<comment type="caution">
    <text evidence="1">The sequence shown here is derived from an EMBL/GenBank/DDBJ whole genome shotgun (WGS) entry which is preliminary data.</text>
</comment>
<dbReference type="EMBL" id="BMHT01000008">
    <property type="protein sequence ID" value="GGF23425.1"/>
    <property type="molecule type" value="Genomic_DNA"/>
</dbReference>
<gene>
    <name evidence="1" type="ORF">GCM10011383_38810</name>
</gene>
<evidence type="ECO:0000313" key="2">
    <source>
        <dbReference type="Proteomes" id="UP000632273"/>
    </source>
</evidence>
<reference evidence="2" key="1">
    <citation type="journal article" date="2019" name="Int. J. Syst. Evol. Microbiol.">
        <title>The Global Catalogue of Microorganisms (GCM) 10K type strain sequencing project: providing services to taxonomists for standard genome sequencing and annotation.</title>
        <authorList>
            <consortium name="The Broad Institute Genomics Platform"/>
            <consortium name="The Broad Institute Genome Sequencing Center for Infectious Disease"/>
            <person name="Wu L."/>
            <person name="Ma J."/>
        </authorList>
    </citation>
    <scope>NUCLEOTIDE SEQUENCE [LARGE SCALE GENOMIC DNA]</scope>
    <source>
        <strain evidence="2">CGMCC 1.15197</strain>
    </source>
</reference>
<keyword evidence="2" id="KW-1185">Reference proteome</keyword>
<proteinExistence type="predicted"/>
<evidence type="ECO:0000313" key="1">
    <source>
        <dbReference type="EMBL" id="GGF23425.1"/>
    </source>
</evidence>